<protein>
    <submittedName>
        <fullName evidence="10">Oligopeptide:H+ symporter</fullName>
    </submittedName>
</protein>
<organism evidence="10 11">
    <name type="scientific">Glutamicibacter ectropisis</name>
    <dbReference type="NCBI Taxonomy" id="3046593"/>
    <lineage>
        <taxon>Bacteria</taxon>
        <taxon>Bacillati</taxon>
        <taxon>Actinomycetota</taxon>
        <taxon>Actinomycetes</taxon>
        <taxon>Micrococcales</taxon>
        <taxon>Micrococcaceae</taxon>
        <taxon>Glutamicibacter</taxon>
    </lineage>
</organism>
<evidence type="ECO:0000256" key="3">
    <source>
        <dbReference type="ARBA" id="ARBA00022448"/>
    </source>
</evidence>
<dbReference type="Gene3D" id="1.20.1250.20">
    <property type="entry name" value="MFS general substrate transporter like domains"/>
    <property type="match status" value="1"/>
</dbReference>
<accession>A0AAU6WGQ6</accession>
<dbReference type="InterPro" id="IPR020846">
    <property type="entry name" value="MFS_dom"/>
</dbReference>
<dbReference type="EMBL" id="CP125942">
    <property type="protein sequence ID" value="XAO46879.1"/>
    <property type="molecule type" value="Genomic_DNA"/>
</dbReference>
<feature type="domain" description="Major facilitator superfamily (MFS) profile" evidence="9">
    <location>
        <begin position="34"/>
        <end position="495"/>
    </location>
</feature>
<reference evidence="10 11" key="1">
    <citation type="submission" date="2023-05" db="EMBL/GenBank/DDBJ databases">
        <title>Glutamicibacter sp. B1, complete genome.</title>
        <authorList>
            <person name="Long Y.H."/>
            <person name="Fang T."/>
            <person name="Li X.Y."/>
        </authorList>
    </citation>
    <scope>NUCLEOTIDE SEQUENCE [LARGE SCALE GENOMIC DNA]</scope>
    <source>
        <strain evidence="10 11">B1</strain>
    </source>
</reference>
<dbReference type="RefSeq" id="WP_345473505.1">
    <property type="nucleotide sequence ID" value="NZ_CP125942.1"/>
</dbReference>
<dbReference type="GO" id="GO:0005886">
    <property type="term" value="C:plasma membrane"/>
    <property type="evidence" value="ECO:0007669"/>
    <property type="project" value="UniProtKB-SubCell"/>
</dbReference>
<feature type="transmembrane region" description="Helical" evidence="8">
    <location>
        <begin position="443"/>
        <end position="464"/>
    </location>
</feature>
<keyword evidence="3" id="KW-0813">Transport</keyword>
<feature type="transmembrane region" description="Helical" evidence="8">
    <location>
        <begin position="298"/>
        <end position="317"/>
    </location>
</feature>
<evidence type="ECO:0000256" key="6">
    <source>
        <dbReference type="ARBA" id="ARBA00022989"/>
    </source>
</evidence>
<keyword evidence="5 8" id="KW-0812">Transmembrane</keyword>
<comment type="subcellular location">
    <subcellularLocation>
        <location evidence="1">Cell membrane</location>
        <topology evidence="1">Multi-pass membrane protein</topology>
    </subcellularLocation>
</comment>
<feature type="transmembrane region" description="Helical" evidence="8">
    <location>
        <begin position="375"/>
        <end position="395"/>
    </location>
</feature>
<dbReference type="PANTHER" id="PTHR23517:SF15">
    <property type="entry name" value="PROTON-DEPENDENT OLIGOPEPTIDE FAMILY TRANSPORT PROTEIN"/>
    <property type="match status" value="1"/>
</dbReference>
<evidence type="ECO:0000256" key="1">
    <source>
        <dbReference type="ARBA" id="ARBA00004651"/>
    </source>
</evidence>
<dbReference type="Proteomes" id="UP001486888">
    <property type="component" value="Chromosome"/>
</dbReference>
<dbReference type="NCBIfam" id="TIGR00924">
    <property type="entry name" value="yjdL_sub1_fam"/>
    <property type="match status" value="1"/>
</dbReference>
<dbReference type="InterPro" id="IPR050171">
    <property type="entry name" value="MFS_Transporters"/>
</dbReference>
<dbReference type="SUPFAM" id="SSF103473">
    <property type="entry name" value="MFS general substrate transporter"/>
    <property type="match status" value="1"/>
</dbReference>
<feature type="transmembrane region" description="Helical" evidence="8">
    <location>
        <begin position="106"/>
        <end position="125"/>
    </location>
</feature>
<dbReference type="Pfam" id="PF00854">
    <property type="entry name" value="PTR2"/>
    <property type="match status" value="1"/>
</dbReference>
<evidence type="ECO:0000313" key="10">
    <source>
        <dbReference type="EMBL" id="XAO46879.1"/>
    </source>
</evidence>
<feature type="transmembrane region" description="Helical" evidence="8">
    <location>
        <begin position="337"/>
        <end position="363"/>
    </location>
</feature>
<feature type="transmembrane region" description="Helical" evidence="8">
    <location>
        <begin position="131"/>
        <end position="157"/>
    </location>
</feature>
<dbReference type="KEGG" id="gey:QMQ05_04950"/>
<proteinExistence type="inferred from homology"/>
<feature type="transmembrane region" description="Helical" evidence="8">
    <location>
        <begin position="401"/>
        <end position="422"/>
    </location>
</feature>
<gene>
    <name evidence="10" type="ORF">QMQ05_04950</name>
</gene>
<feature type="transmembrane region" description="Helical" evidence="8">
    <location>
        <begin position="196"/>
        <end position="216"/>
    </location>
</feature>
<feature type="transmembrane region" description="Helical" evidence="8">
    <location>
        <begin position="169"/>
        <end position="190"/>
    </location>
</feature>
<feature type="transmembrane region" description="Helical" evidence="8">
    <location>
        <begin position="71"/>
        <end position="94"/>
    </location>
</feature>
<dbReference type="GO" id="GO:1904680">
    <property type="term" value="F:peptide transmembrane transporter activity"/>
    <property type="evidence" value="ECO:0007669"/>
    <property type="project" value="InterPro"/>
</dbReference>
<evidence type="ECO:0000256" key="2">
    <source>
        <dbReference type="ARBA" id="ARBA00005982"/>
    </source>
</evidence>
<evidence type="ECO:0000259" key="9">
    <source>
        <dbReference type="PROSITE" id="PS50850"/>
    </source>
</evidence>
<comment type="similarity">
    <text evidence="2">Belongs to the major facilitator superfamily. Proton-dependent oligopeptide transporter (POT/PTR) (TC 2.A.17) family.</text>
</comment>
<dbReference type="PANTHER" id="PTHR23517">
    <property type="entry name" value="RESISTANCE PROTEIN MDTM, PUTATIVE-RELATED-RELATED"/>
    <property type="match status" value="1"/>
</dbReference>
<evidence type="ECO:0000256" key="7">
    <source>
        <dbReference type="ARBA" id="ARBA00023136"/>
    </source>
</evidence>
<evidence type="ECO:0000256" key="8">
    <source>
        <dbReference type="SAM" id="Phobius"/>
    </source>
</evidence>
<dbReference type="InterPro" id="IPR005279">
    <property type="entry name" value="Dipep/tripep_permease"/>
</dbReference>
<evidence type="ECO:0000256" key="5">
    <source>
        <dbReference type="ARBA" id="ARBA00022692"/>
    </source>
</evidence>
<dbReference type="AlphaFoldDB" id="A0AAU6WGQ6"/>
<feature type="transmembrane region" description="Helical" evidence="8">
    <location>
        <begin position="237"/>
        <end position="256"/>
    </location>
</feature>
<evidence type="ECO:0000313" key="11">
    <source>
        <dbReference type="Proteomes" id="UP001486888"/>
    </source>
</evidence>
<name>A0AAU6WGQ6_9MICC</name>
<feature type="transmembrane region" description="Helical" evidence="8">
    <location>
        <begin position="47"/>
        <end position="65"/>
    </location>
</feature>
<feature type="transmembrane region" description="Helical" evidence="8">
    <location>
        <begin position="470"/>
        <end position="490"/>
    </location>
</feature>
<dbReference type="CDD" id="cd17346">
    <property type="entry name" value="MFS_DtpA_like"/>
    <property type="match status" value="1"/>
</dbReference>
<dbReference type="InterPro" id="IPR036259">
    <property type="entry name" value="MFS_trans_sf"/>
</dbReference>
<keyword evidence="4" id="KW-1003">Cell membrane</keyword>
<sequence>MPNTELDQQQLKSESVQARLETADNGAKPRVPRGVGTLAFTEFWERFSFYGLNGILTFYLLYTAAEGGLGIDAASASGIVGAYGGSVYLAQLLGSWMGERVISPKWMVFIGGVIIAIGHVALAFIPGMSGLAVGLGLIILGTGALKTNITNIVGLAVEGQDEGRRDVGFAYFYLAINMGAVTGPLASGFAQNEWGFHVGFGLAAVGMLISLGVYVASMPKLPAKGSIVERPIEKAQLIRLSIIAVVVLLAIIFALSSNLLPAASLSAITTVLILASAAWYFIMMLSSKEVTSDEKHRVGAYLPLFLAGGLFFGLLFQQSTTIAILISERVDLVIAGWSVPVAWITMLAQFAAVLITPFVTYFWGKSGNDGPGAPSKFAVGMFHMGCAYIIMLFILKIYEGALIPLLLIVLVMMAAGASEVFVGPVSLSLATRIGPERFRSQMVGLNFLTLSLGSAFSGLFGQLYTVINDYAYFICIIASGVIVGILLWVFRRKLQRNLYAGL</sequence>
<dbReference type="GO" id="GO:0015833">
    <property type="term" value="P:peptide transport"/>
    <property type="evidence" value="ECO:0007669"/>
    <property type="project" value="InterPro"/>
</dbReference>
<dbReference type="InterPro" id="IPR000109">
    <property type="entry name" value="POT_fam"/>
</dbReference>
<keyword evidence="6 8" id="KW-1133">Transmembrane helix</keyword>
<dbReference type="PROSITE" id="PS50850">
    <property type="entry name" value="MFS"/>
    <property type="match status" value="1"/>
</dbReference>
<feature type="transmembrane region" description="Helical" evidence="8">
    <location>
        <begin position="262"/>
        <end position="286"/>
    </location>
</feature>
<keyword evidence="11" id="KW-1185">Reference proteome</keyword>
<evidence type="ECO:0000256" key="4">
    <source>
        <dbReference type="ARBA" id="ARBA00022475"/>
    </source>
</evidence>
<keyword evidence="7 8" id="KW-0472">Membrane</keyword>